<dbReference type="EMBL" id="KN822044">
    <property type="protein sequence ID" value="KIM62251.1"/>
    <property type="molecule type" value="Genomic_DNA"/>
</dbReference>
<dbReference type="Gene3D" id="3.90.110.10">
    <property type="entry name" value="Lactate dehydrogenase/glycoside hydrolase, family 4, C-terminal"/>
    <property type="match status" value="1"/>
</dbReference>
<dbReference type="PANTHER" id="PTHR11540:SF73">
    <property type="entry name" value="MALATE DEHYDROGENASE, MITOCHONDRIAL"/>
    <property type="match status" value="1"/>
</dbReference>
<keyword evidence="9" id="KW-1185">Reference proteome</keyword>
<protein>
    <recommendedName>
        <fullName evidence="3">malate dehydrogenase</fullName>
        <ecNumber evidence="3">1.1.1.37</ecNumber>
    </recommendedName>
</protein>
<dbReference type="Pfam" id="PF02866">
    <property type="entry name" value="Ldh_1_C"/>
    <property type="match status" value="1"/>
</dbReference>
<dbReference type="SUPFAM" id="SSF56327">
    <property type="entry name" value="LDH C-terminal domain-like"/>
    <property type="match status" value="1"/>
</dbReference>
<dbReference type="EC" id="1.1.1.37" evidence="3"/>
<evidence type="ECO:0000256" key="5">
    <source>
        <dbReference type="ARBA" id="ARBA00023002"/>
    </source>
</evidence>
<dbReference type="STRING" id="1036808.A0A0C3E2G3"/>
<dbReference type="HOGENOM" id="CLU_047181_3_2_1"/>
<evidence type="ECO:0000256" key="1">
    <source>
        <dbReference type="ARBA" id="ARBA00008824"/>
    </source>
</evidence>
<dbReference type="FunFam" id="3.90.110.10:FF:000009">
    <property type="entry name" value="Malate dehydrogenase"/>
    <property type="match status" value="1"/>
</dbReference>
<keyword evidence="6" id="KW-0520">NAD</keyword>
<evidence type="ECO:0000313" key="8">
    <source>
        <dbReference type="EMBL" id="KIM62251.1"/>
    </source>
</evidence>
<dbReference type="AlphaFoldDB" id="A0A0C3E2G3"/>
<reference evidence="9" key="2">
    <citation type="submission" date="2015-01" db="EMBL/GenBank/DDBJ databases">
        <title>Evolutionary Origins and Diversification of the Mycorrhizal Mutualists.</title>
        <authorList>
            <consortium name="DOE Joint Genome Institute"/>
            <consortium name="Mycorrhizal Genomics Consortium"/>
            <person name="Kohler A."/>
            <person name="Kuo A."/>
            <person name="Nagy L.G."/>
            <person name="Floudas D."/>
            <person name="Copeland A."/>
            <person name="Barry K.W."/>
            <person name="Cichocki N."/>
            <person name="Veneault-Fourrey C."/>
            <person name="LaButti K."/>
            <person name="Lindquist E.A."/>
            <person name="Lipzen A."/>
            <person name="Lundell T."/>
            <person name="Morin E."/>
            <person name="Murat C."/>
            <person name="Riley R."/>
            <person name="Ohm R."/>
            <person name="Sun H."/>
            <person name="Tunlid A."/>
            <person name="Henrissat B."/>
            <person name="Grigoriev I.V."/>
            <person name="Hibbett D.S."/>
            <person name="Martin F."/>
        </authorList>
    </citation>
    <scope>NUCLEOTIDE SEQUENCE [LARGE SCALE GENOMIC DNA]</scope>
    <source>
        <strain evidence="9">Foug A</strain>
    </source>
</reference>
<dbReference type="PANTHER" id="PTHR11540">
    <property type="entry name" value="MALATE AND LACTATE DEHYDROGENASE"/>
    <property type="match status" value="1"/>
</dbReference>
<evidence type="ECO:0000256" key="2">
    <source>
        <dbReference type="ARBA" id="ARBA00011738"/>
    </source>
</evidence>
<dbReference type="Proteomes" id="UP000053989">
    <property type="component" value="Unassembled WGS sequence"/>
</dbReference>
<comment type="similarity">
    <text evidence="1">Belongs to the LDH/MDH superfamily. MDH type 1 family.</text>
</comment>
<accession>A0A0C3E2G3</accession>
<keyword evidence="5" id="KW-0560">Oxidoreductase</keyword>
<dbReference type="GO" id="GO:0005739">
    <property type="term" value="C:mitochondrion"/>
    <property type="evidence" value="ECO:0007669"/>
    <property type="project" value="TreeGrafter"/>
</dbReference>
<name>A0A0C3E2G3_9AGAM</name>
<dbReference type="GO" id="GO:0030060">
    <property type="term" value="F:L-malate dehydrogenase (NAD+) activity"/>
    <property type="evidence" value="ECO:0007669"/>
    <property type="project" value="UniProtKB-EC"/>
</dbReference>
<reference evidence="8 9" key="1">
    <citation type="submission" date="2014-04" db="EMBL/GenBank/DDBJ databases">
        <authorList>
            <consortium name="DOE Joint Genome Institute"/>
            <person name="Kuo A."/>
            <person name="Kohler A."/>
            <person name="Nagy L.G."/>
            <person name="Floudas D."/>
            <person name="Copeland A."/>
            <person name="Barry K.W."/>
            <person name="Cichocki N."/>
            <person name="Veneault-Fourrey C."/>
            <person name="LaButti K."/>
            <person name="Lindquist E.A."/>
            <person name="Lipzen A."/>
            <person name="Lundell T."/>
            <person name="Morin E."/>
            <person name="Murat C."/>
            <person name="Sun H."/>
            <person name="Tunlid A."/>
            <person name="Henrissat B."/>
            <person name="Grigoriev I.V."/>
            <person name="Hibbett D.S."/>
            <person name="Martin F."/>
            <person name="Nordberg H.P."/>
            <person name="Cantor M.N."/>
            <person name="Hua S.X."/>
        </authorList>
    </citation>
    <scope>NUCLEOTIDE SEQUENCE [LARGE SCALE GENOMIC DNA]</scope>
    <source>
        <strain evidence="8 9">Foug A</strain>
    </source>
</reference>
<evidence type="ECO:0000256" key="6">
    <source>
        <dbReference type="ARBA" id="ARBA00023027"/>
    </source>
</evidence>
<proteinExistence type="inferred from homology"/>
<evidence type="ECO:0000313" key="9">
    <source>
        <dbReference type="Proteomes" id="UP000053989"/>
    </source>
</evidence>
<evidence type="ECO:0000256" key="3">
    <source>
        <dbReference type="ARBA" id="ARBA00012995"/>
    </source>
</evidence>
<feature type="domain" description="Lactate/malate dehydrogenase C-terminal" evidence="7">
    <location>
        <begin position="29"/>
        <end position="173"/>
    </location>
</feature>
<keyword evidence="4" id="KW-0816">Tricarboxylic acid cycle</keyword>
<gene>
    <name evidence="8" type="ORF">SCLCIDRAFT_25175</name>
</gene>
<dbReference type="OrthoDB" id="4069699at2759"/>
<comment type="subunit">
    <text evidence="2">Homodimer.</text>
</comment>
<dbReference type="InterPro" id="IPR022383">
    <property type="entry name" value="Lactate/malate_DH_C"/>
</dbReference>
<dbReference type="InterPro" id="IPR015955">
    <property type="entry name" value="Lactate_DH/Glyco_Ohase_4_C"/>
</dbReference>
<evidence type="ECO:0000256" key="4">
    <source>
        <dbReference type="ARBA" id="ARBA00022532"/>
    </source>
</evidence>
<dbReference type="InParanoid" id="A0A0C3E2G3"/>
<evidence type="ECO:0000259" key="7">
    <source>
        <dbReference type="Pfam" id="PF02866"/>
    </source>
</evidence>
<dbReference type="GO" id="GO:0006099">
    <property type="term" value="P:tricarboxylic acid cycle"/>
    <property type="evidence" value="ECO:0007669"/>
    <property type="project" value="UniProtKB-KW"/>
</dbReference>
<organism evidence="8 9">
    <name type="scientific">Scleroderma citrinum Foug A</name>
    <dbReference type="NCBI Taxonomy" id="1036808"/>
    <lineage>
        <taxon>Eukaryota</taxon>
        <taxon>Fungi</taxon>
        <taxon>Dikarya</taxon>
        <taxon>Basidiomycota</taxon>
        <taxon>Agaricomycotina</taxon>
        <taxon>Agaricomycetes</taxon>
        <taxon>Agaricomycetidae</taxon>
        <taxon>Boletales</taxon>
        <taxon>Sclerodermatineae</taxon>
        <taxon>Sclerodermataceae</taxon>
        <taxon>Scleroderma</taxon>
    </lineage>
</organism>
<sequence>MVLSWGDGVSPGIQLLPCHLALPNARRCRPDNTIITVVGGHSGATIVPLLSQSVHHKGIKGKAYEKFVHHIQFDGDEVVKAKDDSRNATLSMAYAGVKFANAVLCALNGEKDVVTESLLFRDHGIDFSSNVELGVNDVEKIFPLGELSSEEQNLLEACSLELKTTIEKGRAFVQS</sequence>